<dbReference type="PaxDb" id="44689-DDB0204328"/>
<evidence type="ECO:0000313" key="3">
    <source>
        <dbReference type="Proteomes" id="UP000002195"/>
    </source>
</evidence>
<dbReference type="EMBL" id="AAFI02000023">
    <property type="protein sequence ID" value="EAL68155.1"/>
    <property type="molecule type" value="Genomic_DNA"/>
</dbReference>
<name>Q54Z17_DICDI</name>
<keyword evidence="3" id="KW-1185">Reference proteome</keyword>
<dbReference type="AlphaFoldDB" id="Q54Z17"/>
<organism evidence="2 3">
    <name type="scientific">Dictyostelium discoideum</name>
    <name type="common">Social amoeba</name>
    <dbReference type="NCBI Taxonomy" id="44689"/>
    <lineage>
        <taxon>Eukaryota</taxon>
        <taxon>Amoebozoa</taxon>
        <taxon>Evosea</taxon>
        <taxon>Eumycetozoa</taxon>
        <taxon>Dictyostelia</taxon>
        <taxon>Dictyosteliales</taxon>
        <taxon>Dictyosteliaceae</taxon>
        <taxon>Dictyostelium</taxon>
    </lineage>
</organism>
<feature type="transmembrane region" description="Helical" evidence="1">
    <location>
        <begin position="109"/>
        <end position="128"/>
    </location>
</feature>
<sequence>MNMNFCDSQSGVGYCTTRSKFVGVFCQQSGDVFSDCLFRNRINCTDIYSVNPSSCIAKSKCNEEAKCLNFFCSSPLIPSSFCKPKECNLSIFNLTVVYYSFSTSPSLTISFYNINLIIAILLIINNLLY</sequence>
<keyword evidence="1" id="KW-0472">Membrane</keyword>
<protein>
    <submittedName>
        <fullName evidence="2">Uncharacterized protein</fullName>
    </submittedName>
</protein>
<evidence type="ECO:0000256" key="1">
    <source>
        <dbReference type="SAM" id="Phobius"/>
    </source>
</evidence>
<gene>
    <name evidence="2" type="ORF">DDB_G0277965</name>
</gene>
<accession>Q54Z17</accession>
<dbReference type="RefSeq" id="XP_642035.1">
    <property type="nucleotide sequence ID" value="XM_636943.1"/>
</dbReference>
<dbReference type="VEuPathDB" id="AmoebaDB:DDB_G0277965"/>
<dbReference type="InParanoid" id="Q54Z17"/>
<dbReference type="dictyBase" id="DDB_G0277965"/>
<comment type="caution">
    <text evidence="2">The sequence shown here is derived from an EMBL/GenBank/DDBJ whole genome shotgun (WGS) entry which is preliminary data.</text>
</comment>
<reference evidence="2 3" key="1">
    <citation type="journal article" date="2005" name="Nature">
        <title>The genome of the social amoeba Dictyostelium discoideum.</title>
        <authorList>
            <consortium name="The Dictyostelium discoideum Sequencing Consortium"/>
            <person name="Eichinger L."/>
            <person name="Pachebat J.A."/>
            <person name="Glockner G."/>
            <person name="Rajandream M.A."/>
            <person name="Sucgang R."/>
            <person name="Berriman M."/>
            <person name="Song J."/>
            <person name="Olsen R."/>
            <person name="Szafranski K."/>
            <person name="Xu Q."/>
            <person name="Tunggal B."/>
            <person name="Kummerfeld S."/>
            <person name="Madera M."/>
            <person name="Konfortov B.A."/>
            <person name="Rivero F."/>
            <person name="Bankier A.T."/>
            <person name="Lehmann R."/>
            <person name="Hamlin N."/>
            <person name="Davies R."/>
            <person name="Gaudet P."/>
            <person name="Fey P."/>
            <person name="Pilcher K."/>
            <person name="Chen G."/>
            <person name="Saunders D."/>
            <person name="Sodergren E."/>
            <person name="Davis P."/>
            <person name="Kerhornou A."/>
            <person name="Nie X."/>
            <person name="Hall N."/>
            <person name="Anjard C."/>
            <person name="Hemphill L."/>
            <person name="Bason N."/>
            <person name="Farbrother P."/>
            <person name="Desany B."/>
            <person name="Just E."/>
            <person name="Morio T."/>
            <person name="Rost R."/>
            <person name="Churcher C."/>
            <person name="Cooper J."/>
            <person name="Haydock S."/>
            <person name="van Driessche N."/>
            <person name="Cronin A."/>
            <person name="Goodhead I."/>
            <person name="Muzny D."/>
            <person name="Mourier T."/>
            <person name="Pain A."/>
            <person name="Lu M."/>
            <person name="Harper D."/>
            <person name="Lindsay R."/>
            <person name="Hauser H."/>
            <person name="James K."/>
            <person name="Quiles M."/>
            <person name="Madan Babu M."/>
            <person name="Saito T."/>
            <person name="Buchrieser C."/>
            <person name="Wardroper A."/>
            <person name="Felder M."/>
            <person name="Thangavelu M."/>
            <person name="Johnson D."/>
            <person name="Knights A."/>
            <person name="Loulseged H."/>
            <person name="Mungall K."/>
            <person name="Oliver K."/>
            <person name="Price C."/>
            <person name="Quail M.A."/>
            <person name="Urushihara H."/>
            <person name="Hernandez J."/>
            <person name="Rabbinowitsch E."/>
            <person name="Steffen D."/>
            <person name="Sanders M."/>
            <person name="Ma J."/>
            <person name="Kohara Y."/>
            <person name="Sharp S."/>
            <person name="Simmonds M."/>
            <person name="Spiegler S."/>
            <person name="Tivey A."/>
            <person name="Sugano S."/>
            <person name="White B."/>
            <person name="Walker D."/>
            <person name="Woodward J."/>
            <person name="Winckler T."/>
            <person name="Tanaka Y."/>
            <person name="Shaulsky G."/>
            <person name="Schleicher M."/>
            <person name="Weinstock G."/>
            <person name="Rosenthal A."/>
            <person name="Cox E.C."/>
            <person name="Chisholm R.L."/>
            <person name="Gibbs R."/>
            <person name="Loomis W.F."/>
            <person name="Platzer M."/>
            <person name="Kay R.R."/>
            <person name="Williams J."/>
            <person name="Dear P.H."/>
            <person name="Noegel A.A."/>
            <person name="Barrell B."/>
            <person name="Kuspa A."/>
        </authorList>
    </citation>
    <scope>NUCLEOTIDE SEQUENCE [LARGE SCALE GENOMIC DNA]</scope>
    <source>
        <strain evidence="2 3">AX4</strain>
    </source>
</reference>
<proteinExistence type="predicted"/>
<evidence type="ECO:0000313" key="2">
    <source>
        <dbReference type="EMBL" id="EAL68155.1"/>
    </source>
</evidence>
<keyword evidence="1" id="KW-1133">Transmembrane helix</keyword>
<keyword evidence="1" id="KW-0812">Transmembrane</keyword>
<dbReference type="GeneID" id="8621246"/>
<dbReference type="HOGENOM" id="CLU_1952865_0_0_1"/>
<dbReference type="Proteomes" id="UP000002195">
    <property type="component" value="Unassembled WGS sequence"/>
</dbReference>
<dbReference type="KEGG" id="ddi:DDB_G0277965"/>